<dbReference type="EMBL" id="CADEAL010003981">
    <property type="protein sequence ID" value="CAB1448507.1"/>
    <property type="molecule type" value="Genomic_DNA"/>
</dbReference>
<gene>
    <name evidence="2" type="ORF">PLEPLA_LOCUS36158</name>
</gene>
<dbReference type="Proteomes" id="UP001153269">
    <property type="component" value="Unassembled WGS sequence"/>
</dbReference>
<sequence>MKQQGLQQIAAFAGSKAPAPTGCALGNMPDGGHCRKTSTSPHWDSEHSRPEASRDSGKLSVYSRWWFGKHRWCEESVWLTASMEGRELEVRAVDSANPALDMDPLTHRDSHPITAR</sequence>
<feature type="compositionally biased region" description="Basic and acidic residues" evidence="1">
    <location>
        <begin position="43"/>
        <end position="57"/>
    </location>
</feature>
<protein>
    <submittedName>
        <fullName evidence="2">Uncharacterized protein</fullName>
    </submittedName>
</protein>
<organism evidence="2 3">
    <name type="scientific">Pleuronectes platessa</name>
    <name type="common">European plaice</name>
    <dbReference type="NCBI Taxonomy" id="8262"/>
    <lineage>
        <taxon>Eukaryota</taxon>
        <taxon>Metazoa</taxon>
        <taxon>Chordata</taxon>
        <taxon>Craniata</taxon>
        <taxon>Vertebrata</taxon>
        <taxon>Euteleostomi</taxon>
        <taxon>Actinopterygii</taxon>
        <taxon>Neopterygii</taxon>
        <taxon>Teleostei</taxon>
        <taxon>Neoteleostei</taxon>
        <taxon>Acanthomorphata</taxon>
        <taxon>Carangaria</taxon>
        <taxon>Pleuronectiformes</taxon>
        <taxon>Pleuronectoidei</taxon>
        <taxon>Pleuronectidae</taxon>
        <taxon>Pleuronectes</taxon>
    </lineage>
</organism>
<evidence type="ECO:0000313" key="3">
    <source>
        <dbReference type="Proteomes" id="UP001153269"/>
    </source>
</evidence>
<proteinExistence type="predicted"/>
<evidence type="ECO:0000313" key="2">
    <source>
        <dbReference type="EMBL" id="CAB1448507.1"/>
    </source>
</evidence>
<feature type="region of interest" description="Disordered" evidence="1">
    <location>
        <begin position="16"/>
        <end position="57"/>
    </location>
</feature>
<name>A0A9N7VFJ3_PLEPL</name>
<reference evidence="2" key="1">
    <citation type="submission" date="2020-03" db="EMBL/GenBank/DDBJ databases">
        <authorList>
            <person name="Weist P."/>
        </authorList>
    </citation>
    <scope>NUCLEOTIDE SEQUENCE</scope>
</reference>
<dbReference type="AlphaFoldDB" id="A0A9N7VFJ3"/>
<comment type="caution">
    <text evidence="2">The sequence shown here is derived from an EMBL/GenBank/DDBJ whole genome shotgun (WGS) entry which is preliminary data.</text>
</comment>
<evidence type="ECO:0000256" key="1">
    <source>
        <dbReference type="SAM" id="MobiDB-lite"/>
    </source>
</evidence>
<keyword evidence="3" id="KW-1185">Reference proteome</keyword>
<feature type="region of interest" description="Disordered" evidence="1">
    <location>
        <begin position="95"/>
        <end position="116"/>
    </location>
</feature>
<accession>A0A9N7VFJ3</accession>
<feature type="compositionally biased region" description="Basic and acidic residues" evidence="1">
    <location>
        <begin position="104"/>
        <end position="116"/>
    </location>
</feature>